<dbReference type="Proteomes" id="UP000288983">
    <property type="component" value="Unassembled WGS sequence"/>
</dbReference>
<dbReference type="InterPro" id="IPR010445">
    <property type="entry name" value="LapA_dom"/>
</dbReference>
<evidence type="ECO:0000256" key="1">
    <source>
        <dbReference type="ARBA" id="ARBA00022475"/>
    </source>
</evidence>
<evidence type="ECO:0000259" key="6">
    <source>
        <dbReference type="Pfam" id="PF06305"/>
    </source>
</evidence>
<protein>
    <submittedName>
        <fullName evidence="7">DUF1049 domain-containing protein</fullName>
    </submittedName>
</protein>
<keyword evidence="3 5" id="KW-1133">Transmembrane helix</keyword>
<dbReference type="AlphaFoldDB" id="A0A443ZHU9"/>
<keyword evidence="2 5" id="KW-0812">Transmembrane</keyword>
<evidence type="ECO:0000256" key="5">
    <source>
        <dbReference type="SAM" id="Phobius"/>
    </source>
</evidence>
<keyword evidence="4 5" id="KW-0472">Membrane</keyword>
<evidence type="ECO:0000256" key="2">
    <source>
        <dbReference type="ARBA" id="ARBA00022692"/>
    </source>
</evidence>
<gene>
    <name evidence="7" type="ORF">DM813_24050</name>
</gene>
<feature type="transmembrane region" description="Helical" evidence="5">
    <location>
        <begin position="42"/>
        <end position="69"/>
    </location>
</feature>
<dbReference type="EMBL" id="QJRG01000049">
    <property type="protein sequence ID" value="RWU18313.1"/>
    <property type="molecule type" value="Genomic_DNA"/>
</dbReference>
<evidence type="ECO:0000256" key="3">
    <source>
        <dbReference type="ARBA" id="ARBA00022989"/>
    </source>
</evidence>
<proteinExistence type="predicted"/>
<dbReference type="Pfam" id="PF06305">
    <property type="entry name" value="LapA_dom"/>
    <property type="match status" value="1"/>
</dbReference>
<dbReference type="GO" id="GO:0005886">
    <property type="term" value="C:plasma membrane"/>
    <property type="evidence" value="ECO:0007669"/>
    <property type="project" value="InterPro"/>
</dbReference>
<dbReference type="RefSeq" id="WP_128325887.1">
    <property type="nucleotide sequence ID" value="NZ_QJRG01000049.1"/>
</dbReference>
<evidence type="ECO:0000313" key="8">
    <source>
        <dbReference type="Proteomes" id="UP000288983"/>
    </source>
</evidence>
<organism evidence="7 8">
    <name type="scientific">Pseudomonas alkylphenolica</name>
    <dbReference type="NCBI Taxonomy" id="237609"/>
    <lineage>
        <taxon>Bacteria</taxon>
        <taxon>Pseudomonadati</taxon>
        <taxon>Pseudomonadota</taxon>
        <taxon>Gammaproteobacteria</taxon>
        <taxon>Pseudomonadales</taxon>
        <taxon>Pseudomonadaceae</taxon>
        <taxon>Pseudomonas</taxon>
    </lineage>
</organism>
<comment type="caution">
    <text evidence="7">The sequence shown here is derived from an EMBL/GenBank/DDBJ whole genome shotgun (WGS) entry which is preliminary data.</text>
</comment>
<evidence type="ECO:0000313" key="7">
    <source>
        <dbReference type="EMBL" id="RWU18313.1"/>
    </source>
</evidence>
<accession>A0A443ZHU9</accession>
<reference evidence="7 8" key="1">
    <citation type="submission" date="2018-06" db="EMBL/GenBank/DDBJ databases">
        <title>Bacteria isolated from soil of Wuhan.</title>
        <authorList>
            <person name="Wei X."/>
            <person name="Chunhua H."/>
        </authorList>
    </citation>
    <scope>NUCLEOTIDE SEQUENCE [LARGE SCALE GENOMIC DNA]</scope>
    <source>
        <strain evidence="8">xwS2</strain>
    </source>
</reference>
<name>A0A443ZHU9_9PSED</name>
<sequence>MRNLKRAFVALFILLLAVLVLFFVLENQQSVALVLFGWSAPALPVAVLVLAALIVGLAVGPLLGAYGVLRSKRKIRASARRAALSGN</sequence>
<feature type="domain" description="Lipopolysaccharide assembly protein A" evidence="6">
    <location>
        <begin position="26"/>
        <end position="82"/>
    </location>
</feature>
<keyword evidence="1" id="KW-1003">Cell membrane</keyword>
<evidence type="ECO:0000256" key="4">
    <source>
        <dbReference type="ARBA" id="ARBA00023136"/>
    </source>
</evidence>